<accession>A0A224YLQ4</accession>
<sequence>MLIVSPPKRGSSNASSVRIVCLQFLQVCSRSDSLAMTLLRCSHLYDRCEADCIADGSTLSSHWAEQKHLAPEESCLLSLFLRRPELTMSAPGTELCPVIPSLCRCFWVCPLFVSCSTSLSC</sequence>
<organism evidence="1">
    <name type="scientific">Rhipicephalus zambeziensis</name>
    <dbReference type="NCBI Taxonomy" id="60191"/>
    <lineage>
        <taxon>Eukaryota</taxon>
        <taxon>Metazoa</taxon>
        <taxon>Ecdysozoa</taxon>
        <taxon>Arthropoda</taxon>
        <taxon>Chelicerata</taxon>
        <taxon>Arachnida</taxon>
        <taxon>Acari</taxon>
        <taxon>Parasitiformes</taxon>
        <taxon>Ixodida</taxon>
        <taxon>Ixodoidea</taxon>
        <taxon>Ixodidae</taxon>
        <taxon>Rhipicephalinae</taxon>
        <taxon>Rhipicephalus</taxon>
        <taxon>Rhipicephalus</taxon>
    </lineage>
</organism>
<reference evidence="1" key="1">
    <citation type="journal article" date="2017" name="Parasit. Vectors">
        <title>Sialotranscriptomics of Rhipicephalus zambeziensis reveals intricate expression profiles of secretory proteins and suggests tight temporal transcriptional regulation during blood-feeding.</title>
        <authorList>
            <person name="de Castro M.H."/>
            <person name="de Klerk D."/>
            <person name="Pienaar R."/>
            <person name="Rees D.J.G."/>
            <person name="Mans B.J."/>
        </authorList>
    </citation>
    <scope>NUCLEOTIDE SEQUENCE</scope>
    <source>
        <tissue evidence="1">Salivary glands</tissue>
    </source>
</reference>
<protein>
    <submittedName>
        <fullName evidence="1">Uncharacterized protein</fullName>
    </submittedName>
</protein>
<name>A0A224YLQ4_9ACAR</name>
<dbReference type="AlphaFoldDB" id="A0A224YLQ4"/>
<dbReference type="EMBL" id="GFPF01003626">
    <property type="protein sequence ID" value="MAA14772.1"/>
    <property type="molecule type" value="Transcribed_RNA"/>
</dbReference>
<evidence type="ECO:0000313" key="1">
    <source>
        <dbReference type="EMBL" id="MAA14772.1"/>
    </source>
</evidence>
<proteinExistence type="predicted"/>